<protein>
    <recommendedName>
        <fullName evidence="7">Large ribosomal subunit protein bL32m</fullName>
    </recommendedName>
</protein>
<name>A0ABP0ZJJ7_9ASCO</name>
<dbReference type="RefSeq" id="XP_066828532.1">
    <property type="nucleotide sequence ID" value="XM_066971499.1"/>
</dbReference>
<sequence>MSLALRSWGLFSLQETVLGAIPRLPSISFRWGASHPSPRACQHHHDHHEDQRLSELQEWLENSNNASNPPFMIDNGAILKAAPKKRSSYMRKRIKLYMPGNKQIKPLFNIVRCPACGAAKRSHFMCMNCFGEIRAFLKRMKRADGVIKDQDLNPQKHLDPVDERIIYPGKYTKHEERLLRKKDWVPQREESPLFSKEHMVKQKRSKSK</sequence>
<dbReference type="PANTHER" id="PTHR21026">
    <property type="entry name" value="39S RIBOSOMAL PROTEIN L32, MITOCHONDRIAL"/>
    <property type="match status" value="1"/>
</dbReference>
<keyword evidence="4" id="KW-0689">Ribosomal protein</keyword>
<proteinExistence type="inferred from homology"/>
<dbReference type="InterPro" id="IPR011332">
    <property type="entry name" value="Ribosomal_zn-bd"/>
</dbReference>
<evidence type="ECO:0000313" key="8">
    <source>
        <dbReference type="EMBL" id="CAK9437216.1"/>
    </source>
</evidence>
<dbReference type="InterPro" id="IPR002677">
    <property type="entry name" value="Ribosomal_bL32"/>
</dbReference>
<evidence type="ECO:0000256" key="1">
    <source>
        <dbReference type="ARBA" id="ARBA00004173"/>
    </source>
</evidence>
<dbReference type="Pfam" id="PF01783">
    <property type="entry name" value="Ribosomal_L32p"/>
    <property type="match status" value="1"/>
</dbReference>
<accession>A0ABP0ZJJ7</accession>
<evidence type="ECO:0000256" key="4">
    <source>
        <dbReference type="ARBA" id="ARBA00022980"/>
    </source>
</evidence>
<dbReference type="PANTHER" id="PTHR21026:SF2">
    <property type="entry name" value="LARGE RIBOSOMAL SUBUNIT PROTEIN BL32M"/>
    <property type="match status" value="1"/>
</dbReference>
<evidence type="ECO:0000256" key="7">
    <source>
        <dbReference type="ARBA" id="ARBA00039935"/>
    </source>
</evidence>
<dbReference type="GeneID" id="92206790"/>
<dbReference type="InterPro" id="IPR051991">
    <property type="entry name" value="Mitoribosomal_protein_bL32"/>
</dbReference>
<comment type="similarity">
    <text evidence="2">Belongs to the bacterial ribosomal protein bL32 family.</text>
</comment>
<evidence type="ECO:0000313" key="9">
    <source>
        <dbReference type="Proteomes" id="UP001497383"/>
    </source>
</evidence>
<organism evidence="8 9">
    <name type="scientific">Lodderomyces beijingensis</name>
    <dbReference type="NCBI Taxonomy" id="1775926"/>
    <lineage>
        <taxon>Eukaryota</taxon>
        <taxon>Fungi</taxon>
        <taxon>Dikarya</taxon>
        <taxon>Ascomycota</taxon>
        <taxon>Saccharomycotina</taxon>
        <taxon>Pichiomycetes</taxon>
        <taxon>Debaryomycetaceae</taxon>
        <taxon>Candida/Lodderomyces clade</taxon>
        <taxon>Lodderomyces</taxon>
    </lineage>
</organism>
<evidence type="ECO:0000256" key="2">
    <source>
        <dbReference type="ARBA" id="ARBA00008560"/>
    </source>
</evidence>
<keyword evidence="3" id="KW-0809">Transit peptide</keyword>
<gene>
    <name evidence="8" type="ORF">LODBEIA_P15940</name>
</gene>
<keyword evidence="6" id="KW-0687">Ribonucleoprotein</keyword>
<keyword evidence="5" id="KW-0496">Mitochondrion</keyword>
<dbReference type="EMBL" id="OZ022406">
    <property type="protein sequence ID" value="CAK9437216.1"/>
    <property type="molecule type" value="Genomic_DNA"/>
</dbReference>
<reference evidence="8 9" key="1">
    <citation type="submission" date="2024-03" db="EMBL/GenBank/DDBJ databases">
        <authorList>
            <person name="Brejova B."/>
        </authorList>
    </citation>
    <scope>NUCLEOTIDE SEQUENCE [LARGE SCALE GENOMIC DNA]</scope>
    <source>
        <strain evidence="8 9">CBS 14171</strain>
    </source>
</reference>
<keyword evidence="9" id="KW-1185">Reference proteome</keyword>
<evidence type="ECO:0000256" key="3">
    <source>
        <dbReference type="ARBA" id="ARBA00022946"/>
    </source>
</evidence>
<dbReference type="SUPFAM" id="SSF57829">
    <property type="entry name" value="Zn-binding ribosomal proteins"/>
    <property type="match status" value="1"/>
</dbReference>
<dbReference type="Proteomes" id="UP001497383">
    <property type="component" value="Chromosome 2"/>
</dbReference>
<comment type="subcellular location">
    <subcellularLocation>
        <location evidence="1">Mitochondrion</location>
    </subcellularLocation>
</comment>
<evidence type="ECO:0000256" key="5">
    <source>
        <dbReference type="ARBA" id="ARBA00023128"/>
    </source>
</evidence>
<evidence type="ECO:0000256" key="6">
    <source>
        <dbReference type="ARBA" id="ARBA00023274"/>
    </source>
</evidence>